<dbReference type="OrthoDB" id="26136at2759"/>
<dbReference type="CDD" id="cd11385">
    <property type="entry name" value="RagC_like"/>
    <property type="match status" value="1"/>
</dbReference>
<evidence type="ECO:0000256" key="4">
    <source>
        <dbReference type="ARBA" id="ARBA00022801"/>
    </source>
</evidence>
<proteinExistence type="inferred from homology"/>
<evidence type="ECO:0000256" key="2">
    <source>
        <dbReference type="ARBA" id="ARBA00007756"/>
    </source>
</evidence>
<dbReference type="InParanoid" id="A0A3P7FB00"/>
<dbReference type="Gene3D" id="3.30.450.190">
    <property type="match status" value="1"/>
</dbReference>
<protein>
    <recommendedName>
        <fullName evidence="11">Gtr1/RagA G protein conserved region containing protein</fullName>
    </recommendedName>
</protein>
<keyword evidence="10" id="KW-1185">Reference proteome</keyword>
<dbReference type="GO" id="GO:0009267">
    <property type="term" value="P:cellular response to starvation"/>
    <property type="evidence" value="ECO:0007669"/>
    <property type="project" value="TreeGrafter"/>
</dbReference>
<dbReference type="Proteomes" id="UP000270924">
    <property type="component" value="Unassembled WGS sequence"/>
</dbReference>
<dbReference type="PANTHER" id="PTHR11259">
    <property type="entry name" value="RAS-RELATED GTP BINDING RAG/GTR YEAST"/>
    <property type="match status" value="1"/>
</dbReference>
<dbReference type="InterPro" id="IPR006762">
    <property type="entry name" value="Gtr1_RagA"/>
</dbReference>
<keyword evidence="5 8" id="KW-0342">GTP-binding</keyword>
<comment type="similarity">
    <text evidence="2 8">Belongs to the GTR/RAG GTP-binding protein family.</text>
</comment>
<accession>A0A3P7FB00</accession>
<dbReference type="Pfam" id="PF04670">
    <property type="entry name" value="Gtr1_RagA"/>
    <property type="match status" value="2"/>
</dbReference>
<dbReference type="GO" id="GO:0005634">
    <property type="term" value="C:nucleus"/>
    <property type="evidence" value="ECO:0007669"/>
    <property type="project" value="TreeGrafter"/>
</dbReference>
<dbReference type="PANTHER" id="PTHR11259:SF2">
    <property type="entry name" value="GH16429P"/>
    <property type="match status" value="1"/>
</dbReference>
<dbReference type="GO" id="GO:0012505">
    <property type="term" value="C:endomembrane system"/>
    <property type="evidence" value="ECO:0007669"/>
    <property type="project" value="UniProtKB-SubCell"/>
</dbReference>
<evidence type="ECO:0000313" key="10">
    <source>
        <dbReference type="Proteomes" id="UP000270924"/>
    </source>
</evidence>
<evidence type="ECO:0000256" key="8">
    <source>
        <dbReference type="RuleBase" id="RU367014"/>
    </source>
</evidence>
<dbReference type="FunCoup" id="A0A3P7FB00">
    <property type="interactions" value="2101"/>
</dbReference>
<dbReference type="GO" id="GO:1990131">
    <property type="term" value="C:Gtr1-Gtr2 GTPase complex"/>
    <property type="evidence" value="ECO:0007669"/>
    <property type="project" value="TreeGrafter"/>
</dbReference>
<dbReference type="GO" id="GO:0010507">
    <property type="term" value="P:negative regulation of autophagy"/>
    <property type="evidence" value="ECO:0007669"/>
    <property type="project" value="TreeGrafter"/>
</dbReference>
<dbReference type="InterPro" id="IPR027417">
    <property type="entry name" value="P-loop_NTPase"/>
</dbReference>
<evidence type="ECO:0000313" key="9">
    <source>
        <dbReference type="EMBL" id="VDM07722.1"/>
    </source>
</evidence>
<dbReference type="AlphaFoldDB" id="A0A3P7FB00"/>
<dbReference type="EMBL" id="UYWW01000204">
    <property type="protein sequence ID" value="VDM07722.1"/>
    <property type="molecule type" value="Genomic_DNA"/>
</dbReference>
<dbReference type="Gene3D" id="3.40.50.300">
    <property type="entry name" value="P-loop containing nucleotide triphosphate hydrolases"/>
    <property type="match status" value="2"/>
</dbReference>
<keyword evidence="4" id="KW-0378">Hydrolase</keyword>
<keyword evidence="6" id="KW-0472">Membrane</keyword>
<evidence type="ECO:0000256" key="5">
    <source>
        <dbReference type="ARBA" id="ARBA00023134"/>
    </source>
</evidence>
<dbReference type="GO" id="GO:0005525">
    <property type="term" value="F:GTP binding"/>
    <property type="evidence" value="ECO:0007669"/>
    <property type="project" value="UniProtKB-UniRule"/>
</dbReference>
<evidence type="ECO:0000256" key="3">
    <source>
        <dbReference type="ARBA" id="ARBA00022741"/>
    </source>
</evidence>
<organism evidence="9 10">
    <name type="scientific">Wuchereria bancrofti</name>
    <dbReference type="NCBI Taxonomy" id="6293"/>
    <lineage>
        <taxon>Eukaryota</taxon>
        <taxon>Metazoa</taxon>
        <taxon>Ecdysozoa</taxon>
        <taxon>Nematoda</taxon>
        <taxon>Chromadorea</taxon>
        <taxon>Rhabditida</taxon>
        <taxon>Spirurina</taxon>
        <taxon>Spiruromorpha</taxon>
        <taxon>Filarioidea</taxon>
        <taxon>Onchocercidae</taxon>
        <taxon>Wuchereria</taxon>
    </lineage>
</organism>
<dbReference type="SUPFAM" id="SSF52540">
    <property type="entry name" value="P-loop containing nucleoside triphosphate hydrolases"/>
    <property type="match status" value="1"/>
</dbReference>
<keyword evidence="3 8" id="KW-0547">Nucleotide-binding</keyword>
<evidence type="ECO:0000256" key="1">
    <source>
        <dbReference type="ARBA" id="ARBA00004308"/>
    </source>
</evidence>
<evidence type="ECO:0008006" key="11">
    <source>
        <dbReference type="Google" id="ProtNLM"/>
    </source>
</evidence>
<dbReference type="OMA" id="NCRTFQE"/>
<dbReference type="InterPro" id="IPR039400">
    <property type="entry name" value="RagC/D"/>
</dbReference>
<name>A0A3P7FB00_WUCBA</name>
<dbReference type="GO" id="GO:0005764">
    <property type="term" value="C:lysosome"/>
    <property type="evidence" value="ECO:0007669"/>
    <property type="project" value="TreeGrafter"/>
</dbReference>
<gene>
    <name evidence="9" type="ORF">WBA_LOCUS1108</name>
</gene>
<sequence>MWNDDIREFEYGWADDSDEISESQKPTIVLMGLKRSGKTSIRKVVFNKMSPNETLFVESTPRVTTETVKGSFINFEAIEFPGQMSPFDNAMNPHDTFARCGALLFVIDAQNSISHSFKSEHWLTFVYAEKVQTDFQDDYSEALKKMVEYFKKAFEINDKIRLEVFIHKVDGLNEEIKLEAQRDIFQRVQDDLQDDGLDKVHVTYHLTSIYDHSIFEAFSKVVQKLIKQLSTLERLLDIFNQASIPSLFGRLFCYPDYSVMCCVGKLCVFVETSPGSNVEKAFLFDVASKIYIATDSSPVDMATYELCCDMIDVTIDISSIYGCSDESSCGVFDSQSSAVIHLRTDQVLFLRQVNMFLALVCIIRSENFEKQGVIDYNFQCFKGAIERVFQIRNRLNPRINNLESGTQ</sequence>
<dbReference type="GO" id="GO:0003924">
    <property type="term" value="F:GTPase activity"/>
    <property type="evidence" value="ECO:0007669"/>
    <property type="project" value="TreeGrafter"/>
</dbReference>
<evidence type="ECO:0000256" key="6">
    <source>
        <dbReference type="ARBA" id="ARBA00023136"/>
    </source>
</evidence>
<evidence type="ECO:0000256" key="7">
    <source>
        <dbReference type="ARBA" id="ARBA00049117"/>
    </source>
</evidence>
<comment type="catalytic activity">
    <reaction evidence="7">
        <text>GTP + H2O = GDP + phosphate + H(+)</text>
        <dbReference type="Rhea" id="RHEA:19669"/>
        <dbReference type="ChEBI" id="CHEBI:15377"/>
        <dbReference type="ChEBI" id="CHEBI:15378"/>
        <dbReference type="ChEBI" id="CHEBI:37565"/>
        <dbReference type="ChEBI" id="CHEBI:43474"/>
        <dbReference type="ChEBI" id="CHEBI:58189"/>
    </reaction>
    <physiologicalReaction direction="left-to-right" evidence="7">
        <dbReference type="Rhea" id="RHEA:19670"/>
    </physiologicalReaction>
</comment>
<reference evidence="9 10" key="1">
    <citation type="submission" date="2018-11" db="EMBL/GenBank/DDBJ databases">
        <authorList>
            <consortium name="Pathogen Informatics"/>
        </authorList>
    </citation>
    <scope>NUCLEOTIDE SEQUENCE [LARGE SCALE GENOMIC DNA]</scope>
</reference>
<comment type="subcellular location">
    <subcellularLocation>
        <location evidence="1">Endomembrane system</location>
    </subcellularLocation>
</comment>
<dbReference type="GO" id="GO:1904263">
    <property type="term" value="P:positive regulation of TORC1 signaling"/>
    <property type="evidence" value="ECO:0007669"/>
    <property type="project" value="TreeGrafter"/>
</dbReference>